<dbReference type="Gene3D" id="1.20.140.40">
    <property type="entry name" value="Invertase/pectin methylesterase inhibitor family protein"/>
    <property type="match status" value="1"/>
</dbReference>
<organism evidence="6 7">
    <name type="scientific">Cannabis sativa</name>
    <name type="common">Hemp</name>
    <name type="synonym">Marijuana</name>
    <dbReference type="NCBI Taxonomy" id="3483"/>
    <lineage>
        <taxon>Eukaryota</taxon>
        <taxon>Viridiplantae</taxon>
        <taxon>Streptophyta</taxon>
        <taxon>Embryophyta</taxon>
        <taxon>Tracheophyta</taxon>
        <taxon>Spermatophyta</taxon>
        <taxon>Magnoliopsida</taxon>
        <taxon>eudicotyledons</taxon>
        <taxon>Gunneridae</taxon>
        <taxon>Pentapetalae</taxon>
        <taxon>rosids</taxon>
        <taxon>fabids</taxon>
        <taxon>Rosales</taxon>
        <taxon>Cannabaceae</taxon>
        <taxon>Cannabis</taxon>
    </lineage>
</organism>
<evidence type="ECO:0000256" key="3">
    <source>
        <dbReference type="ARBA" id="ARBA00038471"/>
    </source>
</evidence>
<feature type="signal peptide" evidence="4">
    <location>
        <begin position="1"/>
        <end position="29"/>
    </location>
</feature>
<evidence type="ECO:0000313" key="7">
    <source>
        <dbReference type="Proteomes" id="UP000583929"/>
    </source>
</evidence>
<dbReference type="SMART" id="SM00856">
    <property type="entry name" value="PMEI"/>
    <property type="match status" value="1"/>
</dbReference>
<dbReference type="GO" id="GO:0004857">
    <property type="term" value="F:enzyme inhibitor activity"/>
    <property type="evidence" value="ECO:0007669"/>
    <property type="project" value="InterPro"/>
</dbReference>
<evidence type="ECO:0000259" key="5">
    <source>
        <dbReference type="SMART" id="SM00856"/>
    </source>
</evidence>
<name>A0A7J6F7R0_CANSA</name>
<dbReference type="InterPro" id="IPR035513">
    <property type="entry name" value="Invertase/methylesterase_inhib"/>
</dbReference>
<dbReference type="Proteomes" id="UP000583929">
    <property type="component" value="Unassembled WGS sequence"/>
</dbReference>
<feature type="domain" description="Pectinesterase inhibitor" evidence="5">
    <location>
        <begin position="40"/>
        <end position="183"/>
    </location>
</feature>
<dbReference type="Pfam" id="PF04043">
    <property type="entry name" value="PMEI"/>
    <property type="match status" value="1"/>
</dbReference>
<dbReference type="PANTHER" id="PTHR35357:SF8">
    <property type="entry name" value="OS01G0111000 PROTEIN"/>
    <property type="match status" value="1"/>
</dbReference>
<accession>A0A7J6F7R0</accession>
<dbReference type="PANTHER" id="PTHR35357">
    <property type="entry name" value="OS02G0537100 PROTEIN"/>
    <property type="match status" value="1"/>
</dbReference>
<dbReference type="InterPro" id="IPR006501">
    <property type="entry name" value="Pectinesterase_inhib_dom"/>
</dbReference>
<comment type="similarity">
    <text evidence="3">Belongs to the PMEI family.</text>
</comment>
<dbReference type="EMBL" id="JAATIQ010000254">
    <property type="protein sequence ID" value="KAF4366638.1"/>
    <property type="molecule type" value="Genomic_DNA"/>
</dbReference>
<evidence type="ECO:0000256" key="1">
    <source>
        <dbReference type="ARBA" id="ARBA00022729"/>
    </source>
</evidence>
<keyword evidence="2" id="KW-1015">Disulfide bond</keyword>
<evidence type="ECO:0000256" key="4">
    <source>
        <dbReference type="SAM" id="SignalP"/>
    </source>
</evidence>
<dbReference type="SUPFAM" id="SSF101148">
    <property type="entry name" value="Plant invertase/pectin methylesterase inhibitor"/>
    <property type="match status" value="1"/>
</dbReference>
<keyword evidence="7" id="KW-1185">Reference proteome</keyword>
<proteinExistence type="inferred from homology"/>
<feature type="chain" id="PRO_5029598298" description="Pectinesterase inhibitor domain-containing protein" evidence="4">
    <location>
        <begin position="30"/>
        <end position="192"/>
    </location>
</feature>
<comment type="caution">
    <text evidence="6">The sequence shown here is derived from an EMBL/GenBank/DDBJ whole genome shotgun (WGS) entry which is preliminary data.</text>
</comment>
<keyword evidence="1 4" id="KW-0732">Signal</keyword>
<dbReference type="CDD" id="cd15801">
    <property type="entry name" value="PMEI-like_1"/>
    <property type="match status" value="1"/>
</dbReference>
<protein>
    <recommendedName>
        <fullName evidence="5">Pectinesterase inhibitor domain-containing protein</fullName>
    </recommendedName>
</protein>
<reference evidence="6 7" key="1">
    <citation type="journal article" date="2020" name="bioRxiv">
        <title>Sequence and annotation of 42 cannabis genomes reveals extensive copy number variation in cannabinoid synthesis and pathogen resistance genes.</title>
        <authorList>
            <person name="Mckernan K.J."/>
            <person name="Helbert Y."/>
            <person name="Kane L.T."/>
            <person name="Ebling H."/>
            <person name="Zhang L."/>
            <person name="Liu B."/>
            <person name="Eaton Z."/>
            <person name="Mclaughlin S."/>
            <person name="Kingan S."/>
            <person name="Baybayan P."/>
            <person name="Concepcion G."/>
            <person name="Jordan M."/>
            <person name="Riva A."/>
            <person name="Barbazuk W."/>
            <person name="Harkins T."/>
        </authorList>
    </citation>
    <scope>NUCLEOTIDE SEQUENCE [LARGE SCALE GENOMIC DNA]</scope>
    <source>
        <strain evidence="7">cv. Jamaican Lion 4</strain>
        <tissue evidence="6">Leaf</tissue>
    </source>
</reference>
<evidence type="ECO:0000256" key="2">
    <source>
        <dbReference type="ARBA" id="ARBA00023157"/>
    </source>
</evidence>
<evidence type="ECO:0000313" key="6">
    <source>
        <dbReference type="EMBL" id="KAF4366638.1"/>
    </source>
</evidence>
<sequence>MEYHNVTTLFLLFLVTIILFSIGPHPTTAVDPNQHKTGIKGATLIPTACRYAVKKGFCNAMLEADPNSKDADLPGLGLIALRQAASNASDIAEYFKTLLNDSSLDPEVQDGASECLEMYLDAAEQLDDSAAALMSKGYKDVNAWVDVAVTDSKSCDVALVGHESVLGGKSQVFRWLCENALAVNKVLVDEKN</sequence>
<dbReference type="AlphaFoldDB" id="A0A7J6F7R0"/>
<gene>
    <name evidence="6" type="ORF">G4B88_010713</name>
</gene>
<dbReference type="NCBIfam" id="TIGR01614">
    <property type="entry name" value="PME_inhib"/>
    <property type="match status" value="1"/>
</dbReference>